<keyword evidence="2" id="KW-0732">Signal</keyword>
<evidence type="ECO:0000313" key="4">
    <source>
        <dbReference type="Proteomes" id="UP001341840"/>
    </source>
</evidence>
<dbReference type="Proteomes" id="UP001341840">
    <property type="component" value="Unassembled WGS sequence"/>
</dbReference>
<reference evidence="3 4" key="1">
    <citation type="journal article" date="2023" name="Plants (Basel)">
        <title>Bridging the Gap: Combining Genomics and Transcriptomics Approaches to Understand Stylosanthes scabra, an Orphan Legume from the Brazilian Caatinga.</title>
        <authorList>
            <person name="Ferreira-Neto J.R.C."/>
            <person name="da Silva M.D."/>
            <person name="Binneck E."/>
            <person name="de Melo N.F."/>
            <person name="da Silva R.H."/>
            <person name="de Melo A.L.T.M."/>
            <person name="Pandolfi V."/>
            <person name="Bustamante F.O."/>
            <person name="Brasileiro-Vidal A.C."/>
            <person name="Benko-Iseppon A.M."/>
        </authorList>
    </citation>
    <scope>NUCLEOTIDE SEQUENCE [LARGE SCALE GENOMIC DNA]</scope>
    <source>
        <tissue evidence="3">Leaves</tissue>
    </source>
</reference>
<proteinExistence type="inferred from homology"/>
<evidence type="ECO:0008006" key="5">
    <source>
        <dbReference type="Google" id="ProtNLM"/>
    </source>
</evidence>
<feature type="signal peptide" evidence="2">
    <location>
        <begin position="1"/>
        <end position="24"/>
    </location>
</feature>
<dbReference type="PIRSF" id="PIRSF002703">
    <property type="entry name" value="Thaumatin"/>
    <property type="match status" value="1"/>
</dbReference>
<comment type="similarity">
    <text evidence="1">Belongs to the thaumatin family.</text>
</comment>
<accession>A0ABU6ZD94</accession>
<dbReference type="PANTHER" id="PTHR31048">
    <property type="entry name" value="OS03G0233200 PROTEIN"/>
    <property type="match status" value="1"/>
</dbReference>
<dbReference type="Pfam" id="PF00314">
    <property type="entry name" value="Thaumatin"/>
    <property type="match status" value="1"/>
</dbReference>
<evidence type="ECO:0000256" key="1">
    <source>
        <dbReference type="ARBA" id="ARBA00010607"/>
    </source>
</evidence>
<dbReference type="Gene3D" id="2.60.110.10">
    <property type="entry name" value="Thaumatin"/>
    <property type="match status" value="1"/>
</dbReference>
<dbReference type="EMBL" id="JASCZI010272078">
    <property type="protein sequence ID" value="MED6219927.1"/>
    <property type="molecule type" value="Genomic_DNA"/>
</dbReference>
<protein>
    <recommendedName>
        <fullName evidence="5">Thaumatin-like protein</fullName>
    </recommendedName>
</protein>
<evidence type="ECO:0000256" key="2">
    <source>
        <dbReference type="SAM" id="SignalP"/>
    </source>
</evidence>
<gene>
    <name evidence="3" type="ORF">PIB30_040383</name>
</gene>
<dbReference type="SUPFAM" id="SSF49870">
    <property type="entry name" value="Osmotin, thaumatin-like protein"/>
    <property type="match status" value="1"/>
</dbReference>
<feature type="chain" id="PRO_5047377265" description="Thaumatin-like protein" evidence="2">
    <location>
        <begin position="25"/>
        <end position="191"/>
    </location>
</feature>
<comment type="caution">
    <text evidence="3">The sequence shown here is derived from an EMBL/GenBank/DDBJ whole genome shotgun (WGS) entry which is preliminary data.</text>
</comment>
<evidence type="ECO:0000313" key="3">
    <source>
        <dbReference type="EMBL" id="MED6219927.1"/>
    </source>
</evidence>
<sequence length="191" mass="20346">MGYSLNLPLCSILIFASFLTLTNTANFEIVNNCPYTVWAAASPGGHGTSGWHLASPWAASGVASGATSIIMVKAISRPEIAPVDSMLGLGYGFNIPMDFYLLNGGCHKISCTADIIGQCPNELRVPGGCNNACPVFHSNEYCCPNPEAGCGPTYYSTFFKDRCPDAFSYPKDNATNQFTCPAGTNYRVVTT</sequence>
<dbReference type="SMART" id="SM00205">
    <property type="entry name" value="THN"/>
    <property type="match status" value="1"/>
</dbReference>
<keyword evidence="4" id="KW-1185">Reference proteome</keyword>
<dbReference type="InterPro" id="IPR037176">
    <property type="entry name" value="Osmotin/thaumatin-like_sf"/>
</dbReference>
<dbReference type="PROSITE" id="PS51367">
    <property type="entry name" value="THAUMATIN_2"/>
    <property type="match status" value="1"/>
</dbReference>
<dbReference type="InterPro" id="IPR001938">
    <property type="entry name" value="Thaumatin"/>
</dbReference>
<name>A0ABU6ZD94_9FABA</name>
<organism evidence="3 4">
    <name type="scientific">Stylosanthes scabra</name>
    <dbReference type="NCBI Taxonomy" id="79078"/>
    <lineage>
        <taxon>Eukaryota</taxon>
        <taxon>Viridiplantae</taxon>
        <taxon>Streptophyta</taxon>
        <taxon>Embryophyta</taxon>
        <taxon>Tracheophyta</taxon>
        <taxon>Spermatophyta</taxon>
        <taxon>Magnoliopsida</taxon>
        <taxon>eudicotyledons</taxon>
        <taxon>Gunneridae</taxon>
        <taxon>Pentapetalae</taxon>
        <taxon>rosids</taxon>
        <taxon>fabids</taxon>
        <taxon>Fabales</taxon>
        <taxon>Fabaceae</taxon>
        <taxon>Papilionoideae</taxon>
        <taxon>50 kb inversion clade</taxon>
        <taxon>dalbergioids sensu lato</taxon>
        <taxon>Dalbergieae</taxon>
        <taxon>Pterocarpus clade</taxon>
        <taxon>Stylosanthes</taxon>
    </lineage>
</organism>